<comment type="caution">
    <text evidence="10">The sequence shown here is derived from an EMBL/GenBank/DDBJ whole genome shotgun (WGS) entry which is preliminary data.</text>
</comment>
<dbReference type="SFLD" id="SFLDS00019">
    <property type="entry name" value="Glutathione_Transferase_(cytos"/>
    <property type="match status" value="1"/>
</dbReference>
<evidence type="ECO:0000313" key="10">
    <source>
        <dbReference type="EMBL" id="TKR72964.1"/>
    </source>
</evidence>
<reference evidence="10 11" key="2">
    <citation type="journal article" date="2019" name="G3 (Bethesda)">
        <title>Hybrid Assembly of the Genome of the Entomopathogenic Nematode Steinernema carpocapsae Identifies the X-Chromosome.</title>
        <authorList>
            <person name="Serra L."/>
            <person name="Macchietto M."/>
            <person name="Macias-Munoz A."/>
            <person name="McGill C.J."/>
            <person name="Rodriguez I.M."/>
            <person name="Rodriguez B."/>
            <person name="Murad R."/>
            <person name="Mortazavi A."/>
        </authorList>
    </citation>
    <scope>NUCLEOTIDE SEQUENCE [LARGE SCALE GENOMIC DNA]</scope>
    <source>
        <strain evidence="10 11">ALL</strain>
    </source>
</reference>
<dbReference type="GO" id="GO:0016034">
    <property type="term" value="F:maleylacetoacetate isomerase activity"/>
    <property type="evidence" value="ECO:0007669"/>
    <property type="project" value="UniProtKB-EC"/>
</dbReference>
<evidence type="ECO:0000259" key="8">
    <source>
        <dbReference type="PROSITE" id="PS50404"/>
    </source>
</evidence>
<dbReference type="PROSITE" id="PS50404">
    <property type="entry name" value="GST_NTER"/>
    <property type="match status" value="1"/>
</dbReference>
<evidence type="ECO:0000256" key="3">
    <source>
        <dbReference type="ARBA" id="ARBA00004671"/>
    </source>
</evidence>
<dbReference type="GO" id="GO:0006749">
    <property type="term" value="P:glutathione metabolic process"/>
    <property type="evidence" value="ECO:0007669"/>
    <property type="project" value="TreeGrafter"/>
</dbReference>
<dbReference type="SFLD" id="SFLDG00358">
    <property type="entry name" value="Main_(cytGST)"/>
    <property type="match status" value="1"/>
</dbReference>
<evidence type="ECO:0000256" key="5">
    <source>
        <dbReference type="ARBA" id="ARBA00013199"/>
    </source>
</evidence>
<comment type="catalytic activity">
    <reaction evidence="1">
        <text>4-maleylacetoacetate = 4-fumarylacetoacetate</text>
        <dbReference type="Rhea" id="RHEA:14817"/>
        <dbReference type="ChEBI" id="CHEBI:17105"/>
        <dbReference type="ChEBI" id="CHEBI:18034"/>
        <dbReference type="EC" id="5.2.1.2"/>
    </reaction>
</comment>
<dbReference type="PANTHER" id="PTHR42673">
    <property type="entry name" value="MALEYLACETOACETATE ISOMERASE"/>
    <property type="match status" value="1"/>
</dbReference>
<dbReference type="InterPro" id="IPR040079">
    <property type="entry name" value="Glutathione_S-Trfase"/>
</dbReference>
<dbReference type="SUPFAM" id="SSF47616">
    <property type="entry name" value="GST C-terminal domain-like"/>
    <property type="match status" value="1"/>
</dbReference>
<dbReference type="GO" id="GO:0006559">
    <property type="term" value="P:L-phenylalanine catabolic process"/>
    <property type="evidence" value="ECO:0007669"/>
    <property type="project" value="UniProtKB-UniPathway"/>
</dbReference>
<dbReference type="InterPro" id="IPR004045">
    <property type="entry name" value="Glutathione_S-Trfase_N"/>
</dbReference>
<dbReference type="InterPro" id="IPR034333">
    <property type="entry name" value="GST_Zeta_N"/>
</dbReference>
<dbReference type="InterPro" id="IPR005955">
    <property type="entry name" value="GST_Zeta"/>
</dbReference>
<comment type="pathway">
    <text evidence="3">Amino-acid degradation; L-phenylalanine degradation; acetoacetate and fumarate from L-phenylalanine: step 5/6.</text>
</comment>
<keyword evidence="6" id="KW-0828">Tyrosine catabolism</keyword>
<dbReference type="SUPFAM" id="SSF52833">
    <property type="entry name" value="Thioredoxin-like"/>
    <property type="match status" value="1"/>
</dbReference>
<organism evidence="10 11">
    <name type="scientific">Steinernema carpocapsae</name>
    <name type="common">Entomopathogenic nematode</name>
    <dbReference type="NCBI Taxonomy" id="34508"/>
    <lineage>
        <taxon>Eukaryota</taxon>
        <taxon>Metazoa</taxon>
        <taxon>Ecdysozoa</taxon>
        <taxon>Nematoda</taxon>
        <taxon>Chromadorea</taxon>
        <taxon>Rhabditida</taxon>
        <taxon>Tylenchina</taxon>
        <taxon>Panagrolaimomorpha</taxon>
        <taxon>Strongyloidoidea</taxon>
        <taxon>Steinernematidae</taxon>
        <taxon>Steinernema</taxon>
    </lineage>
</organism>
<dbReference type="STRING" id="34508.A0A4U5MTE5"/>
<proteinExistence type="inferred from homology"/>
<dbReference type="InterPro" id="IPR010987">
    <property type="entry name" value="Glutathione-S-Trfase_C-like"/>
</dbReference>
<dbReference type="GO" id="GO:0004364">
    <property type="term" value="F:glutathione transferase activity"/>
    <property type="evidence" value="ECO:0007669"/>
    <property type="project" value="TreeGrafter"/>
</dbReference>
<dbReference type="OrthoDB" id="202840at2759"/>
<name>A0A4U5MTE5_STECR</name>
<gene>
    <name evidence="10" type="ORF">L596_020342</name>
</gene>
<accession>A0A4U5MTE5</accession>
<evidence type="ECO:0000256" key="1">
    <source>
        <dbReference type="ARBA" id="ARBA00001622"/>
    </source>
</evidence>
<dbReference type="EMBL" id="AZBU02000006">
    <property type="protein sequence ID" value="TKR72964.1"/>
    <property type="molecule type" value="Genomic_DNA"/>
</dbReference>
<dbReference type="AlphaFoldDB" id="A0A4U5MTE5"/>
<evidence type="ECO:0000256" key="6">
    <source>
        <dbReference type="ARBA" id="ARBA00022878"/>
    </source>
</evidence>
<dbReference type="InterPro" id="IPR036249">
    <property type="entry name" value="Thioredoxin-like_sf"/>
</dbReference>
<dbReference type="InterPro" id="IPR036282">
    <property type="entry name" value="Glutathione-S-Trfase_C_sf"/>
</dbReference>
<dbReference type="Proteomes" id="UP000298663">
    <property type="component" value="Unassembled WGS sequence"/>
</dbReference>
<reference evidence="10 11" key="1">
    <citation type="journal article" date="2015" name="Genome Biol.">
        <title>Comparative genomics of Steinernema reveals deeply conserved gene regulatory networks.</title>
        <authorList>
            <person name="Dillman A.R."/>
            <person name="Macchietto M."/>
            <person name="Porter C.F."/>
            <person name="Rogers A."/>
            <person name="Williams B."/>
            <person name="Antoshechkin I."/>
            <person name="Lee M.M."/>
            <person name="Goodwin Z."/>
            <person name="Lu X."/>
            <person name="Lewis E.E."/>
            <person name="Goodrich-Blair H."/>
            <person name="Stock S.P."/>
            <person name="Adams B.J."/>
            <person name="Sternberg P.W."/>
            <person name="Mortazavi A."/>
        </authorList>
    </citation>
    <scope>NUCLEOTIDE SEQUENCE [LARGE SCALE GENOMIC DNA]</scope>
    <source>
        <strain evidence="10 11">ALL</strain>
    </source>
</reference>
<protein>
    <recommendedName>
        <fullName evidence="5">maleylacetoacetate isomerase</fullName>
        <ecNumber evidence="5">5.2.1.2</ecNumber>
    </recommendedName>
</protein>
<dbReference type="Pfam" id="PF13409">
    <property type="entry name" value="GST_N_2"/>
    <property type="match status" value="1"/>
</dbReference>
<feature type="domain" description="GST N-terminal" evidence="8">
    <location>
        <begin position="2"/>
        <end position="83"/>
    </location>
</feature>
<dbReference type="UniPathway" id="UPA00139">
    <property type="reaction ID" value="UER00340"/>
</dbReference>
<dbReference type="Gene3D" id="1.20.1050.10">
    <property type="match status" value="1"/>
</dbReference>
<dbReference type="CDD" id="cd03042">
    <property type="entry name" value="GST_N_Zeta"/>
    <property type="match status" value="1"/>
</dbReference>
<dbReference type="PROSITE" id="PS50405">
    <property type="entry name" value="GST_CTER"/>
    <property type="match status" value="1"/>
</dbReference>
<dbReference type="PANTHER" id="PTHR42673:SF4">
    <property type="entry name" value="MALEYLACETOACETATE ISOMERASE"/>
    <property type="match status" value="1"/>
</dbReference>
<dbReference type="GO" id="GO:0005739">
    <property type="term" value="C:mitochondrion"/>
    <property type="evidence" value="ECO:0007669"/>
    <property type="project" value="TreeGrafter"/>
</dbReference>
<keyword evidence="7" id="KW-0585">Phenylalanine catabolism</keyword>
<evidence type="ECO:0000256" key="2">
    <source>
        <dbReference type="ARBA" id="ARBA00001955"/>
    </source>
</evidence>
<evidence type="ECO:0000256" key="7">
    <source>
        <dbReference type="ARBA" id="ARBA00023232"/>
    </source>
</evidence>
<evidence type="ECO:0000259" key="9">
    <source>
        <dbReference type="PROSITE" id="PS50405"/>
    </source>
</evidence>
<feature type="domain" description="GST C-terminal" evidence="9">
    <location>
        <begin position="89"/>
        <end position="213"/>
    </location>
</feature>
<keyword evidence="11" id="KW-1185">Reference proteome</keyword>
<dbReference type="Gene3D" id="3.40.30.10">
    <property type="entry name" value="Glutaredoxin"/>
    <property type="match status" value="1"/>
</dbReference>
<dbReference type="NCBIfam" id="TIGR01262">
    <property type="entry name" value="maiA"/>
    <property type="match status" value="1"/>
</dbReference>
<dbReference type="EC" id="5.2.1.2" evidence="5"/>
<dbReference type="GO" id="GO:0006572">
    <property type="term" value="P:L-tyrosine catabolic process"/>
    <property type="evidence" value="ECO:0007669"/>
    <property type="project" value="UniProtKB-KW"/>
</dbReference>
<comment type="similarity">
    <text evidence="4">Belongs to the GST superfamily. Zeta family.</text>
</comment>
<evidence type="ECO:0000256" key="4">
    <source>
        <dbReference type="ARBA" id="ARBA00010007"/>
    </source>
</evidence>
<sequence length="215" mass="24674">MSRPILYNNWKSSCSWRVRIALALKGIDYEYKPVNLTKNEQKTPEYLQINPQGLVPVLQVGNTFISESVAIMEYLEEKYPEKRKLLPKNPEDRAKVRGLTLSVSAGIQPLQNMKVREYYAQGDKDKLNQWAIHWIENGFQALEGELKKYSGRCAYGDNPTMLDTVIPPQVFNAVEKFGFDMSKFPTIKVVNDRLSQVEMIKRAHPNSQPDAPINK</sequence>
<comment type="cofactor">
    <cofactor evidence="2">
        <name>glutathione</name>
        <dbReference type="ChEBI" id="CHEBI:57925"/>
    </cofactor>
</comment>
<evidence type="ECO:0000313" key="11">
    <source>
        <dbReference type="Proteomes" id="UP000298663"/>
    </source>
</evidence>